<dbReference type="OrthoDB" id="342264at2759"/>
<feature type="region of interest" description="Disordered" evidence="1">
    <location>
        <begin position="42"/>
        <end position="116"/>
    </location>
</feature>
<proteinExistence type="predicted"/>
<evidence type="ECO:0000259" key="2">
    <source>
        <dbReference type="PROSITE" id="PS50172"/>
    </source>
</evidence>
<dbReference type="SUPFAM" id="SSF52113">
    <property type="entry name" value="BRCT domain"/>
    <property type="match status" value="1"/>
</dbReference>
<evidence type="ECO:0000256" key="1">
    <source>
        <dbReference type="SAM" id="MobiDB-lite"/>
    </source>
</evidence>
<protein>
    <recommendedName>
        <fullName evidence="2">BRCT domain-containing protein</fullName>
    </recommendedName>
</protein>
<feature type="region of interest" description="Disordered" evidence="1">
    <location>
        <begin position="280"/>
        <end position="306"/>
    </location>
</feature>
<sequence length="324" mass="35902">MKFTFDRSVAPAANIPETIASNANQQTISFVHRTGSRFGSFSFPSKTDSLAIPNDNENRENASRSSRPSSAPSHLTLPPLLNIPTDDPPKREAGTFSDVLTSNSASGTTSDNTSSVQVTITSKRKAISPYKIVKPQITMEEANQVASHNVRPPASKRGFLMAQQKLNQELCRQQGINQKDNSNNDRSSKIVITESDSMKRPQTPKTNKFKDMTFNLVGKLSTNRTELQRIIVMNGGQVSKTLNAKVTHLIVSSEGKNMEAVRCKTAVERGAKVWTEDRLLKESNTKTEEMETKTTRNEEKSEEEEDLDQFALVNLLLALSKTNE</sequence>
<evidence type="ECO:0000313" key="4">
    <source>
        <dbReference type="Proteomes" id="UP000241769"/>
    </source>
</evidence>
<dbReference type="Gene3D" id="3.40.50.10190">
    <property type="entry name" value="BRCT domain"/>
    <property type="match status" value="1"/>
</dbReference>
<dbReference type="PROSITE" id="PS50172">
    <property type="entry name" value="BRCT"/>
    <property type="match status" value="1"/>
</dbReference>
<dbReference type="Proteomes" id="UP000241769">
    <property type="component" value="Unassembled WGS sequence"/>
</dbReference>
<organism evidence="3 4">
    <name type="scientific">Planoprotostelium fungivorum</name>
    <dbReference type="NCBI Taxonomy" id="1890364"/>
    <lineage>
        <taxon>Eukaryota</taxon>
        <taxon>Amoebozoa</taxon>
        <taxon>Evosea</taxon>
        <taxon>Variosea</taxon>
        <taxon>Cavosteliida</taxon>
        <taxon>Cavosteliaceae</taxon>
        <taxon>Planoprotostelium</taxon>
    </lineage>
</organism>
<comment type="caution">
    <text evidence="3">The sequence shown here is derived from an EMBL/GenBank/DDBJ whole genome shotgun (WGS) entry which is preliminary data.</text>
</comment>
<dbReference type="EMBL" id="MDYQ01000129">
    <property type="protein sequence ID" value="PRP81157.1"/>
    <property type="molecule type" value="Genomic_DNA"/>
</dbReference>
<evidence type="ECO:0000313" key="3">
    <source>
        <dbReference type="EMBL" id="PRP81157.1"/>
    </source>
</evidence>
<name>A0A2P6NB34_9EUKA</name>
<feature type="compositionally biased region" description="Low complexity" evidence="1">
    <location>
        <begin position="63"/>
        <end position="73"/>
    </location>
</feature>
<feature type="compositionally biased region" description="Basic and acidic residues" evidence="1">
    <location>
        <begin position="280"/>
        <end position="299"/>
    </location>
</feature>
<gene>
    <name evidence="3" type="ORF">PROFUN_01991</name>
</gene>
<feature type="domain" description="BRCT" evidence="2">
    <location>
        <begin position="204"/>
        <end position="254"/>
    </location>
</feature>
<accession>A0A2P6NB34</accession>
<reference evidence="3 4" key="1">
    <citation type="journal article" date="2018" name="Genome Biol. Evol.">
        <title>Multiple Roots of Fruiting Body Formation in Amoebozoa.</title>
        <authorList>
            <person name="Hillmann F."/>
            <person name="Forbes G."/>
            <person name="Novohradska S."/>
            <person name="Ferling I."/>
            <person name="Riege K."/>
            <person name="Groth M."/>
            <person name="Westermann M."/>
            <person name="Marz M."/>
            <person name="Spaller T."/>
            <person name="Winckler T."/>
            <person name="Schaap P."/>
            <person name="Glockner G."/>
        </authorList>
    </citation>
    <scope>NUCLEOTIDE SEQUENCE [LARGE SCALE GENOMIC DNA]</scope>
    <source>
        <strain evidence="3 4">Jena</strain>
    </source>
</reference>
<dbReference type="AlphaFoldDB" id="A0A2P6NB34"/>
<dbReference type="Pfam" id="PF00533">
    <property type="entry name" value="BRCT"/>
    <property type="match status" value="1"/>
</dbReference>
<feature type="region of interest" description="Disordered" evidence="1">
    <location>
        <begin position="174"/>
        <end position="208"/>
    </location>
</feature>
<dbReference type="SMART" id="SM00292">
    <property type="entry name" value="BRCT"/>
    <property type="match status" value="1"/>
</dbReference>
<dbReference type="InterPro" id="IPR036420">
    <property type="entry name" value="BRCT_dom_sf"/>
</dbReference>
<feature type="compositionally biased region" description="Polar residues" evidence="1">
    <location>
        <begin position="98"/>
        <end position="116"/>
    </location>
</feature>
<dbReference type="InterPro" id="IPR001357">
    <property type="entry name" value="BRCT_dom"/>
</dbReference>
<keyword evidence="4" id="KW-1185">Reference proteome</keyword>
<dbReference type="InParanoid" id="A0A2P6NB34"/>